<organism evidence="1 2">
    <name type="scientific">Candidatus Methanoperedens nitratireducens</name>
    <dbReference type="NCBI Taxonomy" id="1392998"/>
    <lineage>
        <taxon>Archaea</taxon>
        <taxon>Methanobacteriati</taxon>
        <taxon>Methanobacteriota</taxon>
        <taxon>Stenosarchaea group</taxon>
        <taxon>Methanomicrobia</taxon>
        <taxon>Methanosarcinales</taxon>
        <taxon>ANME-2 cluster</taxon>
        <taxon>Candidatus Methanoperedentaceae</taxon>
        <taxon>Candidatus Methanoperedens</taxon>
    </lineage>
</organism>
<dbReference type="EMBL" id="FZMP01000018">
    <property type="protein sequence ID" value="SNQ59315.1"/>
    <property type="molecule type" value="Genomic_DNA"/>
</dbReference>
<reference evidence="2" key="1">
    <citation type="submission" date="2017-06" db="EMBL/GenBank/DDBJ databases">
        <authorList>
            <person name="Cremers G."/>
        </authorList>
    </citation>
    <scope>NUCLEOTIDE SEQUENCE [LARGE SCALE GENOMIC DNA]</scope>
</reference>
<dbReference type="AlphaFoldDB" id="A0A284VJ50"/>
<dbReference type="PANTHER" id="PTHR35866:SF2">
    <property type="entry name" value="YKGJ FAMILY CYSTEINE CLUSTER PROTEIN"/>
    <property type="match status" value="1"/>
</dbReference>
<dbReference type="Proteomes" id="UP000218615">
    <property type="component" value="Unassembled WGS sequence"/>
</dbReference>
<evidence type="ECO:0000313" key="1">
    <source>
        <dbReference type="EMBL" id="SNQ59315.1"/>
    </source>
</evidence>
<dbReference type="OrthoDB" id="36424at2157"/>
<sequence length="201" mass="23010">MRRRIDYLEKALKDTAGIDEKQLAANIKAAGFKCKKCAQCCKAEYGDNTVSVFPREIRSICEKTGLDKEEIVIPTPSEDTDSEGNIHTFEWVLRREGDCVFLKNGLCQAYECRPRICKTYPFYLQDGHLMVSECAGLGEETSDEESKKIAASLKERYVTEIRESIMLLERFRGFKPGGRGNICVHDSEGEHWVYSPYIQYR</sequence>
<name>A0A284VJ50_9EURY</name>
<dbReference type="Pfam" id="PF03692">
    <property type="entry name" value="CxxCxxCC"/>
    <property type="match status" value="1"/>
</dbReference>
<protein>
    <recommendedName>
        <fullName evidence="3">Fe-S oxidoreductase</fullName>
    </recommendedName>
</protein>
<dbReference type="RefSeq" id="WP_096203710.1">
    <property type="nucleotide sequence ID" value="NZ_FZMP01000018.1"/>
</dbReference>
<dbReference type="InterPro" id="IPR005358">
    <property type="entry name" value="Puta_zinc/iron-chelating_dom"/>
</dbReference>
<proteinExistence type="predicted"/>
<dbReference type="PANTHER" id="PTHR35866">
    <property type="entry name" value="PUTATIVE-RELATED"/>
    <property type="match status" value="1"/>
</dbReference>
<evidence type="ECO:0000313" key="2">
    <source>
        <dbReference type="Proteomes" id="UP000218615"/>
    </source>
</evidence>
<evidence type="ECO:0008006" key="3">
    <source>
        <dbReference type="Google" id="ProtNLM"/>
    </source>
</evidence>
<accession>A0A284VJ50</accession>
<keyword evidence="2" id="KW-1185">Reference proteome</keyword>
<gene>
    <name evidence="1" type="ORF">MNV_1140011</name>
</gene>